<feature type="region of interest" description="Disordered" evidence="1">
    <location>
        <begin position="1"/>
        <end position="53"/>
    </location>
</feature>
<dbReference type="PANTHER" id="PTHR31923">
    <property type="entry name" value="BSD DOMAIN-CONTAINING PROTEIN"/>
    <property type="match status" value="1"/>
</dbReference>
<organism evidence="3 4">
    <name type="scientific">Sphagnum troendelagicum</name>
    <dbReference type="NCBI Taxonomy" id="128251"/>
    <lineage>
        <taxon>Eukaryota</taxon>
        <taxon>Viridiplantae</taxon>
        <taxon>Streptophyta</taxon>
        <taxon>Embryophyta</taxon>
        <taxon>Bryophyta</taxon>
        <taxon>Sphagnophytina</taxon>
        <taxon>Sphagnopsida</taxon>
        <taxon>Sphagnales</taxon>
        <taxon>Sphagnaceae</taxon>
        <taxon>Sphagnum</taxon>
    </lineage>
</organism>
<dbReference type="Proteomes" id="UP001497512">
    <property type="component" value="Chromosome 19"/>
</dbReference>
<dbReference type="SMART" id="SM00751">
    <property type="entry name" value="BSD"/>
    <property type="match status" value="1"/>
</dbReference>
<feature type="region of interest" description="Disordered" evidence="1">
    <location>
        <begin position="326"/>
        <end position="345"/>
    </location>
</feature>
<feature type="domain" description="BSD" evidence="2">
    <location>
        <begin position="187"/>
        <end position="239"/>
    </location>
</feature>
<proteinExistence type="predicted"/>
<evidence type="ECO:0000313" key="4">
    <source>
        <dbReference type="Proteomes" id="UP001497512"/>
    </source>
</evidence>
<sequence length="450" mass="48640">MSWFASSLSLKPRLSSPRQGDAAGDNDDEGAEERDVISEHAAAAAAGKGVKEDLSELTKSLTRQLWGVASFLAPPPPPAEESSIDSPKPSSSPNSAGQRLIGFCSDLAELRGTVATSFSRIHALSSGFGELSKFASSLLPFARDMVGEFSDREYAVGVTDEVVAFANNIAMHPETWLDFPLADEEDDDDFEMTEAQQEHADAVKHEASRLGAVHFELCPDIISNERFWKIYFVLLHSRLSKQDADLLSTPQIVKARGLLLQQLQDGEVAMGEGIPGQSGEKELVMGNVDVGVSYDEPQVMRKDVDDIGINLITTDAHAPARIESLADTQGSKQPSTVESASPTLVDDETEVNEWLENRLTNAGGLDNADEDVSFSDLEDDENDINQGKDASLLVPGEIEIDKSGQGTSNDPSQVKEFSGDTTPGSKFERVEFNDWFTVNEEDVASADSSP</sequence>
<feature type="compositionally biased region" description="Low complexity" evidence="1">
    <location>
        <begin position="80"/>
        <end position="95"/>
    </location>
</feature>
<dbReference type="PANTHER" id="PTHR31923:SF4">
    <property type="entry name" value="BSD DOMAIN-CONTAINING PROTEIN"/>
    <property type="match status" value="1"/>
</dbReference>
<dbReference type="InterPro" id="IPR005607">
    <property type="entry name" value="BSD_dom"/>
</dbReference>
<protein>
    <recommendedName>
        <fullName evidence="2">BSD domain-containing protein</fullName>
    </recommendedName>
</protein>
<name>A0ABP0U485_9BRYO</name>
<dbReference type="Pfam" id="PF03909">
    <property type="entry name" value="BSD"/>
    <property type="match status" value="1"/>
</dbReference>
<accession>A0ABP0U485</accession>
<feature type="region of interest" description="Disordered" evidence="1">
    <location>
        <begin position="76"/>
        <end position="97"/>
    </location>
</feature>
<keyword evidence="4" id="KW-1185">Reference proteome</keyword>
<feature type="compositionally biased region" description="Low complexity" evidence="1">
    <location>
        <begin position="1"/>
        <end position="23"/>
    </location>
</feature>
<evidence type="ECO:0000313" key="3">
    <source>
        <dbReference type="EMBL" id="CAK9212517.1"/>
    </source>
</evidence>
<evidence type="ECO:0000256" key="1">
    <source>
        <dbReference type="SAM" id="MobiDB-lite"/>
    </source>
</evidence>
<feature type="compositionally biased region" description="Polar residues" evidence="1">
    <location>
        <begin position="326"/>
        <end position="342"/>
    </location>
</feature>
<feature type="region of interest" description="Disordered" evidence="1">
    <location>
        <begin position="399"/>
        <end position="428"/>
    </location>
</feature>
<dbReference type="Gene3D" id="1.10.3970.10">
    <property type="entry name" value="BSD domain"/>
    <property type="match status" value="1"/>
</dbReference>
<dbReference type="PROSITE" id="PS50858">
    <property type="entry name" value="BSD"/>
    <property type="match status" value="1"/>
</dbReference>
<evidence type="ECO:0000259" key="2">
    <source>
        <dbReference type="PROSITE" id="PS50858"/>
    </source>
</evidence>
<dbReference type="EMBL" id="OZ019911">
    <property type="protein sequence ID" value="CAK9212517.1"/>
    <property type="molecule type" value="Genomic_DNA"/>
</dbReference>
<dbReference type="InterPro" id="IPR035925">
    <property type="entry name" value="BSD_dom_sf"/>
</dbReference>
<gene>
    <name evidence="3" type="ORF">CSSPTR1EN2_LOCUS11276</name>
</gene>
<reference evidence="3" key="1">
    <citation type="submission" date="2024-02" db="EMBL/GenBank/DDBJ databases">
        <authorList>
            <consortium name="ELIXIR-Norway"/>
            <consortium name="Elixir Norway"/>
        </authorList>
    </citation>
    <scope>NUCLEOTIDE SEQUENCE</scope>
</reference>
<dbReference type="SUPFAM" id="SSF140383">
    <property type="entry name" value="BSD domain-like"/>
    <property type="match status" value="1"/>
</dbReference>